<reference evidence="2 3" key="1">
    <citation type="submission" date="2019-03" db="EMBL/GenBank/DDBJ databases">
        <title>First draft genome of Liparis tanakae, snailfish: a comprehensive survey of snailfish specific genes.</title>
        <authorList>
            <person name="Kim W."/>
            <person name="Song I."/>
            <person name="Jeong J.-H."/>
            <person name="Kim D."/>
            <person name="Kim S."/>
            <person name="Ryu S."/>
            <person name="Song J.Y."/>
            <person name="Lee S.K."/>
        </authorList>
    </citation>
    <scope>NUCLEOTIDE SEQUENCE [LARGE SCALE GENOMIC DNA]</scope>
    <source>
        <tissue evidence="2">Muscle</tissue>
    </source>
</reference>
<name>A0A4Z2GVB7_9TELE</name>
<protein>
    <submittedName>
        <fullName evidence="2">Uncharacterized protein</fullName>
    </submittedName>
</protein>
<evidence type="ECO:0000256" key="1">
    <source>
        <dbReference type="SAM" id="Phobius"/>
    </source>
</evidence>
<keyword evidence="1" id="KW-0472">Membrane</keyword>
<keyword evidence="1" id="KW-0812">Transmembrane</keyword>
<keyword evidence="3" id="KW-1185">Reference proteome</keyword>
<dbReference type="Proteomes" id="UP000314294">
    <property type="component" value="Unassembled WGS sequence"/>
</dbReference>
<dbReference type="EMBL" id="SRLO01000401">
    <property type="protein sequence ID" value="TNN57577.1"/>
    <property type="molecule type" value="Genomic_DNA"/>
</dbReference>
<proteinExistence type="predicted"/>
<organism evidence="2 3">
    <name type="scientific">Liparis tanakae</name>
    <name type="common">Tanaka's snailfish</name>
    <dbReference type="NCBI Taxonomy" id="230148"/>
    <lineage>
        <taxon>Eukaryota</taxon>
        <taxon>Metazoa</taxon>
        <taxon>Chordata</taxon>
        <taxon>Craniata</taxon>
        <taxon>Vertebrata</taxon>
        <taxon>Euteleostomi</taxon>
        <taxon>Actinopterygii</taxon>
        <taxon>Neopterygii</taxon>
        <taxon>Teleostei</taxon>
        <taxon>Neoteleostei</taxon>
        <taxon>Acanthomorphata</taxon>
        <taxon>Eupercaria</taxon>
        <taxon>Perciformes</taxon>
        <taxon>Cottioidei</taxon>
        <taxon>Cottales</taxon>
        <taxon>Liparidae</taxon>
        <taxon>Liparis</taxon>
    </lineage>
</organism>
<sequence length="269" mass="28943">MRAGYRTGLRSWHDAARASATGSVLVDERCRLAKVSGSQGRQMPWGEDVGPRRSPGFKGDVAGITAARQGLLWHRLAGHWGRRRFSNSQLNRFGKDGPIGFESVVLQRFSLALVFWNQICTTLSGRLSSVPMASHSMALGFRFWAGRGAMGIGSLGGGNRTGALTLGATLTIVTLLVVSSLIFGTAEALLLTGDTVFTRLLEESMEVTGSGFTWTTTRPLDVGLKPSPSSNCPFCAAILSARDDVEEADLLFLPMLRSRADSQSPPLDR</sequence>
<gene>
    <name evidence="2" type="ORF">EYF80_032179</name>
</gene>
<keyword evidence="1" id="KW-1133">Transmembrane helix</keyword>
<comment type="caution">
    <text evidence="2">The sequence shown here is derived from an EMBL/GenBank/DDBJ whole genome shotgun (WGS) entry which is preliminary data.</text>
</comment>
<evidence type="ECO:0000313" key="2">
    <source>
        <dbReference type="EMBL" id="TNN57577.1"/>
    </source>
</evidence>
<feature type="transmembrane region" description="Helical" evidence="1">
    <location>
        <begin position="163"/>
        <end position="183"/>
    </location>
</feature>
<accession>A0A4Z2GVB7</accession>
<evidence type="ECO:0000313" key="3">
    <source>
        <dbReference type="Proteomes" id="UP000314294"/>
    </source>
</evidence>
<dbReference type="AlphaFoldDB" id="A0A4Z2GVB7"/>